<dbReference type="InterPro" id="IPR018247">
    <property type="entry name" value="EF_Hand_1_Ca_BS"/>
</dbReference>
<feature type="domain" description="DM10" evidence="11">
    <location>
        <begin position="288"/>
        <end position="398"/>
    </location>
</feature>
<feature type="domain" description="DM10" evidence="11">
    <location>
        <begin position="128"/>
        <end position="234"/>
    </location>
</feature>
<evidence type="ECO:0000256" key="1">
    <source>
        <dbReference type="ARBA" id="ARBA00004611"/>
    </source>
</evidence>
<gene>
    <name evidence="12" type="ORF">GTHE00462_LOCUS8878</name>
</gene>
<dbReference type="SUPFAM" id="SSF47473">
    <property type="entry name" value="EF-hand"/>
    <property type="match status" value="1"/>
</dbReference>
<evidence type="ECO:0000256" key="3">
    <source>
        <dbReference type="ARBA" id="ARBA00022737"/>
    </source>
</evidence>
<keyword evidence="7" id="KW-0206">Cytoskeleton</keyword>
<feature type="compositionally biased region" description="Low complexity" evidence="9">
    <location>
        <begin position="697"/>
        <end position="712"/>
    </location>
</feature>
<keyword evidence="5" id="KW-0282">Flagellum</keyword>
<dbReference type="Gene3D" id="2.30.29.170">
    <property type="match status" value="3"/>
</dbReference>
<evidence type="ECO:0000259" key="11">
    <source>
        <dbReference type="PROSITE" id="PS51336"/>
    </source>
</evidence>
<dbReference type="AlphaFoldDB" id="A0A7S4K0Y7"/>
<keyword evidence="4" id="KW-0106">Calcium</keyword>
<keyword evidence="3" id="KW-0677">Repeat</keyword>
<evidence type="ECO:0000313" key="12">
    <source>
        <dbReference type="EMBL" id="CAE2280239.1"/>
    </source>
</evidence>
<dbReference type="InterPro" id="IPR002048">
    <property type="entry name" value="EF_hand_dom"/>
</dbReference>
<keyword evidence="2" id="KW-0963">Cytoplasm</keyword>
<evidence type="ECO:0000256" key="6">
    <source>
        <dbReference type="ARBA" id="ARBA00023069"/>
    </source>
</evidence>
<reference evidence="12" key="1">
    <citation type="submission" date="2021-01" db="EMBL/GenBank/DDBJ databases">
        <authorList>
            <person name="Corre E."/>
            <person name="Pelletier E."/>
            <person name="Niang G."/>
            <person name="Scheremetjew M."/>
            <person name="Finn R."/>
            <person name="Kale V."/>
            <person name="Holt S."/>
            <person name="Cochrane G."/>
            <person name="Meng A."/>
            <person name="Brown T."/>
            <person name="Cohen L."/>
        </authorList>
    </citation>
    <scope>NUCLEOTIDE SEQUENCE</scope>
    <source>
        <strain evidence="12">CCMP 2712</strain>
    </source>
</reference>
<evidence type="ECO:0000256" key="9">
    <source>
        <dbReference type="SAM" id="MobiDB-lite"/>
    </source>
</evidence>
<evidence type="ECO:0000259" key="10">
    <source>
        <dbReference type="PROSITE" id="PS50222"/>
    </source>
</evidence>
<dbReference type="PANTHER" id="PTHR12086">
    <property type="entry name" value="EF-HAND DOMAIN C-TERMINAL CONTAINING PROTEIN"/>
    <property type="match status" value="1"/>
</dbReference>
<keyword evidence="8" id="KW-0966">Cell projection</keyword>
<dbReference type="InterPro" id="IPR011992">
    <property type="entry name" value="EF-hand-dom_pair"/>
</dbReference>
<sequence length="718" mass="82802">MSSSRGQISSSSHANLSFIATNAQVPFLPGNTLNFNLPNQRFSRGSTLSYTNGFSIDRKDPVVANKRDSGATRRGLKPGWSSSSGMRAWTAPCTFIDSSMSSRLTHSQRNMISYLNKPPKLPNYVVLDKTILRFRAWFKDEMSLLTGPDRLIVHKCILLYYLIDDSFMIMEPRQENSGLNQGCIMRRQQVSKEDGSENYSWKDLFIGAEITMRAKHIHLIDCDEFTRSWYIEQGIEMDPPLQAPEDPYEIREMAEMKKRRDYEMAKQRRIQKDLMQVEEVKHRFLTYDRQVLRFYAIWDDRYNLFGLRHFLAVRFYLSDFTIDIQEFEGSASGKKSRFLARQRVPREPTNLDAMKSLKIEDCLAVNDLFVGAKVNILGKDILIYDCDKFTRDFYQEQFGEVMTSIDISEQTVPLPRLPTPPSNGIGAEEDSMQNCRMLRPKPIHKDMAKYKKYAGKVLRFEAKWVSDRPEEKIRTFIISFYLADDTISIWETSGDGRNTGMFSGKFLERMKLKKPGTFGTKTKYYSKSDFYVGAVVEAQTRKFELISMDKFTERLMDTDDQATAAMFQKEPVAVRFLRRVSEHELQEYREKCVEADKDSEGVISLEEFMEIISPKLTGFSENDIMELVKLTKVQDREFRGGVNYVRFFDALVREASKQGKSKHPQGEHLAFSSQSASFKAPHENFSQDKDGIQWADGGIELSSEIEEGNSSLEDSREA</sequence>
<organism evidence="12">
    <name type="scientific">Guillardia theta</name>
    <name type="common">Cryptophyte</name>
    <name type="synonym">Cryptomonas phi</name>
    <dbReference type="NCBI Taxonomy" id="55529"/>
    <lineage>
        <taxon>Eukaryota</taxon>
        <taxon>Cryptophyceae</taxon>
        <taxon>Pyrenomonadales</taxon>
        <taxon>Geminigeraceae</taxon>
        <taxon>Guillardia</taxon>
    </lineage>
</organism>
<dbReference type="SMART" id="SM00676">
    <property type="entry name" value="DM10"/>
    <property type="match status" value="3"/>
</dbReference>
<accession>A0A7S4K0Y7</accession>
<evidence type="ECO:0000256" key="7">
    <source>
        <dbReference type="ARBA" id="ARBA00023212"/>
    </source>
</evidence>
<dbReference type="GO" id="GO:0005509">
    <property type="term" value="F:calcium ion binding"/>
    <property type="evidence" value="ECO:0007669"/>
    <property type="project" value="InterPro"/>
</dbReference>
<dbReference type="EMBL" id="HBKN01011228">
    <property type="protein sequence ID" value="CAE2280239.1"/>
    <property type="molecule type" value="Transcribed_RNA"/>
</dbReference>
<dbReference type="PROSITE" id="PS50222">
    <property type="entry name" value="EF_HAND_2"/>
    <property type="match status" value="1"/>
</dbReference>
<evidence type="ECO:0000256" key="2">
    <source>
        <dbReference type="ARBA" id="ARBA00022490"/>
    </source>
</evidence>
<evidence type="ECO:0000256" key="8">
    <source>
        <dbReference type="ARBA" id="ARBA00023273"/>
    </source>
</evidence>
<dbReference type="FunFam" id="2.30.29.170:FF:000002">
    <property type="entry name" value="EF-hand domain (C-terminal) containing 1"/>
    <property type="match status" value="1"/>
</dbReference>
<feature type="compositionally biased region" description="Basic and acidic residues" evidence="9">
    <location>
        <begin position="680"/>
        <end position="691"/>
    </location>
</feature>
<evidence type="ECO:0000256" key="5">
    <source>
        <dbReference type="ARBA" id="ARBA00022846"/>
    </source>
</evidence>
<feature type="domain" description="EF-hand" evidence="10">
    <location>
        <begin position="583"/>
        <end position="618"/>
    </location>
</feature>
<proteinExistence type="predicted"/>
<keyword evidence="6" id="KW-0969">Cilium</keyword>
<evidence type="ECO:0000256" key="4">
    <source>
        <dbReference type="ARBA" id="ARBA00022837"/>
    </source>
</evidence>
<dbReference type="Pfam" id="PF06565">
    <property type="entry name" value="DM10_dom"/>
    <property type="match status" value="3"/>
</dbReference>
<dbReference type="PROSITE" id="PS00018">
    <property type="entry name" value="EF_HAND_1"/>
    <property type="match status" value="1"/>
</dbReference>
<evidence type="ECO:0008006" key="13">
    <source>
        <dbReference type="Google" id="ProtNLM"/>
    </source>
</evidence>
<dbReference type="InterPro" id="IPR006602">
    <property type="entry name" value="DM10_dom"/>
</dbReference>
<dbReference type="FunFam" id="2.30.29.170:FF:000004">
    <property type="entry name" value="EF-hand domain containing 2"/>
    <property type="match status" value="1"/>
</dbReference>
<name>A0A7S4K0Y7_GUITH</name>
<dbReference type="PROSITE" id="PS51336">
    <property type="entry name" value="DM10"/>
    <property type="match status" value="3"/>
</dbReference>
<feature type="domain" description="DM10" evidence="11">
    <location>
        <begin position="454"/>
        <end position="560"/>
    </location>
</feature>
<feature type="region of interest" description="Disordered" evidence="9">
    <location>
        <begin position="658"/>
        <end position="718"/>
    </location>
</feature>
<comment type="subcellular location">
    <subcellularLocation>
        <location evidence="1">Cytoplasm</location>
        <location evidence="1">Cytoskeleton</location>
        <location evidence="1">Flagellum axoneme</location>
    </subcellularLocation>
</comment>
<dbReference type="OMA" id="YNTTREY"/>
<dbReference type="InterPro" id="IPR040193">
    <property type="entry name" value="EFHC1/EFHC2/EFHB"/>
</dbReference>
<protein>
    <recommendedName>
        <fullName evidence="13">EF-hand domain-containing protein</fullName>
    </recommendedName>
</protein>